<feature type="region of interest" description="Disordered" evidence="1">
    <location>
        <begin position="37"/>
        <end position="56"/>
    </location>
</feature>
<evidence type="ECO:0000256" key="1">
    <source>
        <dbReference type="SAM" id="MobiDB-lite"/>
    </source>
</evidence>
<dbReference type="Pfam" id="PF18658">
    <property type="entry name" value="zf-C2H2_12"/>
    <property type="match status" value="1"/>
</dbReference>
<keyword evidence="4" id="KW-1185">Reference proteome</keyword>
<dbReference type="GO" id="GO:0045892">
    <property type="term" value="P:negative regulation of DNA-templated transcription"/>
    <property type="evidence" value="ECO:0007669"/>
    <property type="project" value="TreeGrafter"/>
</dbReference>
<dbReference type="GeneTree" id="ENSGT00650000094910"/>
<dbReference type="STRING" id="61819.ENSACIP00000020823"/>
<feature type="region of interest" description="Disordered" evidence="1">
    <location>
        <begin position="156"/>
        <end position="229"/>
    </location>
</feature>
<dbReference type="Proteomes" id="UP000261340">
    <property type="component" value="Unplaced"/>
</dbReference>
<dbReference type="InterPro" id="IPR052675">
    <property type="entry name" value="ZnF_transloc-Spindlin_int"/>
</dbReference>
<protein>
    <recommendedName>
        <fullName evidence="2">SPIN-DOC-like zinc-finger domain-containing protein</fullName>
    </recommendedName>
</protein>
<sequence>MKPNLPQLAFERDDMAPIAADLTLQIQSWQPDSKVSLKASLQNHQLKSSPQVDEPLPPLPACSEAGVHPTCEHSSQTPLNYIVNTSMEAPRRTQRLCAKKLLVCMVCGELQYSHSLEGVKAHIDEAHPHTLTLEPGEKERIREAWDEQVSRRERFFTSQLQQHSRPVAGTESGGQKASATAGRLQISYSLPHRSSRRLPSRGPNPGPAAEDSSNTSLGQRALQPGEEEQAQFRRLQERAANTHGRRLLLMATDGCREDPTPYTAPSCDCCINRAELN</sequence>
<dbReference type="PANTHER" id="PTHR34589">
    <property type="entry name" value="SIMILAR TO RIKEN CDNA 2700081O15"/>
    <property type="match status" value="1"/>
</dbReference>
<feature type="compositionally biased region" description="Polar residues" evidence="1">
    <location>
        <begin position="37"/>
        <end position="51"/>
    </location>
</feature>
<reference evidence="3" key="2">
    <citation type="submission" date="2025-09" db="UniProtKB">
        <authorList>
            <consortium name="Ensembl"/>
        </authorList>
    </citation>
    <scope>IDENTIFICATION</scope>
</reference>
<feature type="domain" description="SPIN-DOC-like zinc-finger" evidence="2">
    <location>
        <begin position="97"/>
        <end position="147"/>
    </location>
</feature>
<proteinExistence type="predicted"/>
<reference evidence="3" key="1">
    <citation type="submission" date="2025-08" db="UniProtKB">
        <authorList>
            <consortium name="Ensembl"/>
        </authorList>
    </citation>
    <scope>IDENTIFICATION</scope>
</reference>
<dbReference type="InterPro" id="IPR040647">
    <property type="entry name" value="SPIN-DOC_Znf-C2H2"/>
</dbReference>
<name>A0A3Q0SGQ2_AMPCI</name>
<dbReference type="Ensembl" id="ENSACIT00000021365.1">
    <property type="protein sequence ID" value="ENSACIP00000020823.1"/>
    <property type="gene ID" value="ENSACIG00000016179.1"/>
</dbReference>
<accession>A0A3Q0SGQ2</accession>
<organism evidence="3 4">
    <name type="scientific">Amphilophus citrinellus</name>
    <name type="common">Midas cichlid</name>
    <name type="synonym">Cichlasoma citrinellum</name>
    <dbReference type="NCBI Taxonomy" id="61819"/>
    <lineage>
        <taxon>Eukaryota</taxon>
        <taxon>Metazoa</taxon>
        <taxon>Chordata</taxon>
        <taxon>Craniata</taxon>
        <taxon>Vertebrata</taxon>
        <taxon>Euteleostomi</taxon>
        <taxon>Actinopterygii</taxon>
        <taxon>Neopterygii</taxon>
        <taxon>Teleostei</taxon>
        <taxon>Neoteleostei</taxon>
        <taxon>Acanthomorphata</taxon>
        <taxon>Ovalentaria</taxon>
        <taxon>Cichlomorphae</taxon>
        <taxon>Cichliformes</taxon>
        <taxon>Cichlidae</taxon>
        <taxon>New World cichlids</taxon>
        <taxon>Cichlasomatinae</taxon>
        <taxon>Heroini</taxon>
        <taxon>Amphilophus</taxon>
    </lineage>
</organism>
<dbReference type="AlphaFoldDB" id="A0A3Q0SGQ2"/>
<evidence type="ECO:0000313" key="4">
    <source>
        <dbReference type="Proteomes" id="UP000261340"/>
    </source>
</evidence>
<evidence type="ECO:0000259" key="2">
    <source>
        <dbReference type="Pfam" id="PF18658"/>
    </source>
</evidence>
<dbReference type="PANTHER" id="PTHR34589:SF2">
    <property type="entry name" value="ZINC FINGER TRANSLOCATION-ASSOCIATED PROTEIN"/>
    <property type="match status" value="1"/>
</dbReference>
<evidence type="ECO:0000313" key="3">
    <source>
        <dbReference type="Ensembl" id="ENSACIP00000020823.1"/>
    </source>
</evidence>